<proteinExistence type="predicted"/>
<evidence type="ECO:0000256" key="1">
    <source>
        <dbReference type="SAM" id="SignalP"/>
    </source>
</evidence>
<dbReference type="EMBL" id="UGWZ01000001">
    <property type="protein sequence ID" value="SUG16562.1"/>
    <property type="molecule type" value="Genomic_DNA"/>
</dbReference>
<accession>A0A379S8E1</accession>
<dbReference type="Proteomes" id="UP000254124">
    <property type="component" value="Unassembled WGS sequence"/>
</dbReference>
<keyword evidence="1" id="KW-0732">Signal</keyword>
<feature type="chain" id="PRO_5016789301" description="Secreted protein" evidence="1">
    <location>
        <begin position="24"/>
        <end position="142"/>
    </location>
</feature>
<name>A0A379S8E1_SALER</name>
<sequence>MATQLKYFTTALCLLVISTSAYCAHSKDVLVNSNKLKSKGFLDGQMGTVNVDLNGDGYQDIIEYTFSSTTPPGTCDQSDCMSSLDTSPILTFQIKMHDGKSIDGSYMCTSLGVSKELRNGMKDILCGPKYILRWNGEEYDAD</sequence>
<organism evidence="2 3">
    <name type="scientific">Salmonella enterica subsp. arizonae</name>
    <dbReference type="NCBI Taxonomy" id="59203"/>
    <lineage>
        <taxon>Bacteria</taxon>
        <taxon>Pseudomonadati</taxon>
        <taxon>Pseudomonadota</taxon>
        <taxon>Gammaproteobacteria</taxon>
        <taxon>Enterobacterales</taxon>
        <taxon>Enterobacteriaceae</taxon>
        <taxon>Salmonella</taxon>
    </lineage>
</organism>
<evidence type="ECO:0000313" key="2">
    <source>
        <dbReference type="EMBL" id="SUG16562.1"/>
    </source>
</evidence>
<reference evidence="2 3" key="1">
    <citation type="submission" date="2018-06" db="EMBL/GenBank/DDBJ databases">
        <authorList>
            <consortium name="Pathogen Informatics"/>
            <person name="Doyle S."/>
        </authorList>
    </citation>
    <scope>NUCLEOTIDE SEQUENCE [LARGE SCALE GENOMIC DNA]</scope>
    <source>
        <strain evidence="2 3">NCTC7295</strain>
    </source>
</reference>
<feature type="signal peptide" evidence="1">
    <location>
        <begin position="1"/>
        <end position="23"/>
    </location>
</feature>
<evidence type="ECO:0008006" key="4">
    <source>
        <dbReference type="Google" id="ProtNLM"/>
    </source>
</evidence>
<evidence type="ECO:0000313" key="3">
    <source>
        <dbReference type="Proteomes" id="UP000254124"/>
    </source>
</evidence>
<dbReference type="AlphaFoldDB" id="A0A379S8E1"/>
<gene>
    <name evidence="2" type="ORF">NCTC7295_04277</name>
</gene>
<protein>
    <recommendedName>
        <fullName evidence="4">Secreted protein</fullName>
    </recommendedName>
</protein>